<feature type="compositionally biased region" description="Basic and acidic residues" evidence="1">
    <location>
        <begin position="1"/>
        <end position="11"/>
    </location>
</feature>
<evidence type="ECO:0000313" key="2">
    <source>
        <dbReference type="EMBL" id="JAI04719.1"/>
    </source>
</evidence>
<name>A0A0E9XSP3_ANGAN</name>
<proteinExistence type="predicted"/>
<organism evidence="2">
    <name type="scientific">Anguilla anguilla</name>
    <name type="common">European freshwater eel</name>
    <name type="synonym">Muraena anguilla</name>
    <dbReference type="NCBI Taxonomy" id="7936"/>
    <lineage>
        <taxon>Eukaryota</taxon>
        <taxon>Metazoa</taxon>
        <taxon>Chordata</taxon>
        <taxon>Craniata</taxon>
        <taxon>Vertebrata</taxon>
        <taxon>Euteleostomi</taxon>
        <taxon>Actinopterygii</taxon>
        <taxon>Neopterygii</taxon>
        <taxon>Teleostei</taxon>
        <taxon>Anguilliformes</taxon>
        <taxon>Anguillidae</taxon>
        <taxon>Anguilla</taxon>
    </lineage>
</organism>
<dbReference type="EMBL" id="GBXM01003859">
    <property type="protein sequence ID" value="JAI04719.1"/>
    <property type="molecule type" value="Transcribed_RNA"/>
</dbReference>
<reference evidence="2" key="1">
    <citation type="submission" date="2014-11" db="EMBL/GenBank/DDBJ databases">
        <authorList>
            <person name="Amaro Gonzalez C."/>
        </authorList>
    </citation>
    <scope>NUCLEOTIDE SEQUENCE</scope>
</reference>
<dbReference type="AlphaFoldDB" id="A0A0E9XSP3"/>
<accession>A0A0E9XSP3</accession>
<sequence>MLTKCTKEKKGKEKRKSKSLISMWKDQKHQTGLIMLVSDESLEREGNQGLEEQLTFIQAL</sequence>
<reference evidence="2" key="2">
    <citation type="journal article" date="2015" name="Fish Shellfish Immunol.">
        <title>Early steps in the European eel (Anguilla anguilla)-Vibrio vulnificus interaction in the gills: Role of the RtxA13 toxin.</title>
        <authorList>
            <person name="Callol A."/>
            <person name="Pajuelo D."/>
            <person name="Ebbesson L."/>
            <person name="Teles M."/>
            <person name="MacKenzie S."/>
            <person name="Amaro C."/>
        </authorList>
    </citation>
    <scope>NUCLEOTIDE SEQUENCE</scope>
</reference>
<evidence type="ECO:0000256" key="1">
    <source>
        <dbReference type="SAM" id="MobiDB-lite"/>
    </source>
</evidence>
<protein>
    <submittedName>
        <fullName evidence="2">Uncharacterized protein</fullName>
    </submittedName>
</protein>
<feature type="region of interest" description="Disordered" evidence="1">
    <location>
        <begin position="1"/>
        <end position="20"/>
    </location>
</feature>